<protein>
    <submittedName>
        <fullName evidence="1">Uncharacterized protein</fullName>
    </submittedName>
</protein>
<dbReference type="Proteomes" id="UP001223586">
    <property type="component" value="Unassembled WGS sequence"/>
</dbReference>
<accession>A0ABT9WXH9</accession>
<evidence type="ECO:0000313" key="2">
    <source>
        <dbReference type="Proteomes" id="UP001223586"/>
    </source>
</evidence>
<sequence>MRKLDSYLEIGVIGMARGGQLSWFNGHFGAALLAGYYMDREHELPDHVKDGIERTCKRYRHEHAEWFAPLEQEEANPMLLEQIIDGLRKNTEKLSTSGHGLALGVLALKALRDCPSLITPTVVNGLVKMLERTTEDGPNRYWDIDNYFTTIVDDTANLPEYRHTFDMTSQSFKELHTIVPNRMIDGKMYFFSGELEHGITHAQALTELERLGYNELVLAGMKNHRHQMYLNRQRPDFMLENEVKKPSFTSILAPEYWEKTFDDPHALKFPYAVLDLLKRLPTSEQPEAEYNTCKLLTIMK</sequence>
<keyword evidence="2" id="KW-1185">Reference proteome</keyword>
<comment type="caution">
    <text evidence="1">The sequence shown here is derived from an EMBL/GenBank/DDBJ whole genome shotgun (WGS) entry which is preliminary data.</text>
</comment>
<organism evidence="1 2">
    <name type="scientific">Bacillus chungangensis</name>
    <dbReference type="NCBI Taxonomy" id="587633"/>
    <lineage>
        <taxon>Bacteria</taxon>
        <taxon>Bacillati</taxon>
        <taxon>Bacillota</taxon>
        <taxon>Bacilli</taxon>
        <taxon>Bacillales</taxon>
        <taxon>Bacillaceae</taxon>
        <taxon>Bacillus</taxon>
    </lineage>
</organism>
<gene>
    <name evidence="1" type="ORF">J2S08_003897</name>
</gene>
<proteinExistence type="predicted"/>
<evidence type="ECO:0000313" key="1">
    <source>
        <dbReference type="EMBL" id="MDQ0178003.1"/>
    </source>
</evidence>
<dbReference type="EMBL" id="JAUSTT010000031">
    <property type="protein sequence ID" value="MDQ0178003.1"/>
    <property type="molecule type" value="Genomic_DNA"/>
</dbReference>
<name>A0ABT9WXH9_9BACI</name>
<reference evidence="1 2" key="1">
    <citation type="submission" date="2023-07" db="EMBL/GenBank/DDBJ databases">
        <title>Genomic Encyclopedia of Type Strains, Phase IV (KMG-IV): sequencing the most valuable type-strain genomes for metagenomic binning, comparative biology and taxonomic classification.</title>
        <authorList>
            <person name="Goeker M."/>
        </authorList>
    </citation>
    <scope>NUCLEOTIDE SEQUENCE [LARGE SCALE GENOMIC DNA]</scope>
    <source>
        <strain evidence="1 2">DSM 23837</strain>
    </source>
</reference>
<dbReference type="RefSeq" id="WP_307232481.1">
    <property type="nucleotide sequence ID" value="NZ_JAUSTT010000031.1"/>
</dbReference>